<dbReference type="AlphaFoldDB" id="A0A0K0XFX4"/>
<name>A0A0K0XFX4_MYCGD</name>
<keyword evidence="1" id="KW-0812">Transmembrane</keyword>
<dbReference type="Proteomes" id="UP000062255">
    <property type="component" value="Chromosome"/>
</dbReference>
<accession>A0A0K0XFX4</accession>
<dbReference type="OrthoDB" id="4641168at2"/>
<feature type="transmembrane region" description="Helical" evidence="1">
    <location>
        <begin position="133"/>
        <end position="157"/>
    </location>
</feature>
<dbReference type="KEGG" id="mgo:AFA91_13150"/>
<keyword evidence="1" id="KW-1133">Transmembrane helix</keyword>
<dbReference type="STRING" id="134601.AFA91_13150"/>
<evidence type="ECO:0000256" key="1">
    <source>
        <dbReference type="SAM" id="Phobius"/>
    </source>
</evidence>
<proteinExistence type="predicted"/>
<dbReference type="EMBL" id="CP012150">
    <property type="protein sequence ID" value="AKS36309.1"/>
    <property type="molecule type" value="Genomic_DNA"/>
</dbReference>
<reference evidence="2 3" key="1">
    <citation type="submission" date="2015-07" db="EMBL/GenBank/DDBJ databases">
        <title>Complete genome sequence of Mycobacterium goodii X7B, a facultative thermophilic biodesulfurizing bacterium.</title>
        <authorList>
            <person name="Yu B."/>
            <person name="Li F."/>
            <person name="Xu P."/>
        </authorList>
    </citation>
    <scope>NUCLEOTIDE SEQUENCE [LARGE SCALE GENOMIC DNA]</scope>
    <source>
        <strain evidence="2 3">X7B</strain>
    </source>
</reference>
<protein>
    <submittedName>
        <fullName evidence="2">Uncharacterized protein</fullName>
    </submittedName>
</protein>
<evidence type="ECO:0000313" key="2">
    <source>
        <dbReference type="EMBL" id="AKS36309.1"/>
    </source>
</evidence>
<sequence>MGAALIVAGLVAIAFGGYSVASVLQASPGADATFENNGVTTVDLKPGERRMIYVYAGDGGLEPHNIDCVVTSADSEATPEITPVGPEITVNEWRAVFTFTTDRAGPHEVTCTGAESDRFGVGGEVSMGTFGGAFVAIIAGIFAAGLGAITLIIVALLRYRRRNRQPGWQ</sequence>
<evidence type="ECO:0000313" key="3">
    <source>
        <dbReference type="Proteomes" id="UP000062255"/>
    </source>
</evidence>
<gene>
    <name evidence="2" type="ORF">AFA91_13150</name>
</gene>
<organism evidence="2 3">
    <name type="scientific">Mycolicibacterium goodii</name>
    <name type="common">Mycobacterium goodii</name>
    <dbReference type="NCBI Taxonomy" id="134601"/>
    <lineage>
        <taxon>Bacteria</taxon>
        <taxon>Bacillati</taxon>
        <taxon>Actinomycetota</taxon>
        <taxon>Actinomycetes</taxon>
        <taxon>Mycobacteriales</taxon>
        <taxon>Mycobacteriaceae</taxon>
        <taxon>Mycolicibacterium</taxon>
    </lineage>
</organism>
<dbReference type="PATRIC" id="fig|134601.6.peg.2726"/>
<keyword evidence="1" id="KW-0472">Membrane</keyword>